<keyword evidence="2" id="KW-0472">Membrane</keyword>
<accession>A6FX70</accession>
<gene>
    <name evidence="3" type="ORF">PPSIR1_05488</name>
</gene>
<dbReference type="EMBL" id="ABCS01000001">
    <property type="protein sequence ID" value="EDM81894.1"/>
    <property type="molecule type" value="Genomic_DNA"/>
</dbReference>
<name>A6FX70_9BACT</name>
<feature type="region of interest" description="Disordered" evidence="1">
    <location>
        <begin position="1"/>
        <end position="22"/>
    </location>
</feature>
<evidence type="ECO:0000256" key="2">
    <source>
        <dbReference type="SAM" id="Phobius"/>
    </source>
</evidence>
<dbReference type="AlphaFoldDB" id="A6FX70"/>
<dbReference type="Proteomes" id="UP000005801">
    <property type="component" value="Unassembled WGS sequence"/>
</dbReference>
<evidence type="ECO:0000313" key="3">
    <source>
        <dbReference type="EMBL" id="EDM81894.1"/>
    </source>
</evidence>
<reference evidence="3 4" key="1">
    <citation type="submission" date="2007-06" db="EMBL/GenBank/DDBJ databases">
        <authorList>
            <person name="Shimkets L."/>
            <person name="Ferriera S."/>
            <person name="Johnson J."/>
            <person name="Kravitz S."/>
            <person name="Beeson K."/>
            <person name="Sutton G."/>
            <person name="Rogers Y.-H."/>
            <person name="Friedman R."/>
            <person name="Frazier M."/>
            <person name="Venter J.C."/>
        </authorList>
    </citation>
    <scope>NUCLEOTIDE SEQUENCE [LARGE SCALE GENOMIC DNA]</scope>
    <source>
        <strain evidence="3 4">SIR-1</strain>
    </source>
</reference>
<keyword evidence="2" id="KW-1133">Transmembrane helix</keyword>
<protein>
    <submittedName>
        <fullName evidence="3">Uncharacterized protein</fullName>
    </submittedName>
</protein>
<evidence type="ECO:0000313" key="4">
    <source>
        <dbReference type="Proteomes" id="UP000005801"/>
    </source>
</evidence>
<sequence>MVWAGDEDPRGMAERHGEGGGLAVARSREPARLRSELPAFAGGAGSIVVASAGQLGPLRSSFWAMFLVMLGAFVVADSLSPLMAGLCILGLVGAASIQGLVGGVHRASLVQAVELPALEAAGGPYRQGEAERVLVVRRRSWLFADEQRVRVADIEAVGFWDCGTFGVWSRERRMIGRAALDSADEGELPKLPAIVHRGGVIPLGETLPPAEQRALVEELQALVTAAGGSTLRVQFQPVAEDTEPKA</sequence>
<organism evidence="3 4">
    <name type="scientific">Plesiocystis pacifica SIR-1</name>
    <dbReference type="NCBI Taxonomy" id="391625"/>
    <lineage>
        <taxon>Bacteria</taxon>
        <taxon>Pseudomonadati</taxon>
        <taxon>Myxococcota</taxon>
        <taxon>Polyangia</taxon>
        <taxon>Nannocystales</taxon>
        <taxon>Nannocystaceae</taxon>
        <taxon>Plesiocystis</taxon>
    </lineage>
</organism>
<comment type="caution">
    <text evidence="3">The sequence shown here is derived from an EMBL/GenBank/DDBJ whole genome shotgun (WGS) entry which is preliminary data.</text>
</comment>
<keyword evidence="2" id="KW-0812">Transmembrane</keyword>
<evidence type="ECO:0000256" key="1">
    <source>
        <dbReference type="SAM" id="MobiDB-lite"/>
    </source>
</evidence>
<dbReference type="STRING" id="391625.PPSIR1_05488"/>
<feature type="transmembrane region" description="Helical" evidence="2">
    <location>
        <begin position="62"/>
        <end position="92"/>
    </location>
</feature>
<keyword evidence="4" id="KW-1185">Reference proteome</keyword>
<feature type="compositionally biased region" description="Basic and acidic residues" evidence="1">
    <location>
        <begin position="7"/>
        <end position="18"/>
    </location>
</feature>
<proteinExistence type="predicted"/>